<organism evidence="2 3">
    <name type="scientific">Micrococcus yunnanensis</name>
    <dbReference type="NCBI Taxonomy" id="566027"/>
    <lineage>
        <taxon>Bacteria</taxon>
        <taxon>Bacillati</taxon>
        <taxon>Actinomycetota</taxon>
        <taxon>Actinomycetes</taxon>
        <taxon>Micrococcales</taxon>
        <taxon>Micrococcaceae</taxon>
        <taxon>Micrococcus</taxon>
    </lineage>
</organism>
<feature type="compositionally biased region" description="Low complexity" evidence="1">
    <location>
        <begin position="79"/>
        <end position="103"/>
    </location>
</feature>
<gene>
    <name evidence="2" type="ORF">R4064_07280</name>
</gene>
<comment type="caution">
    <text evidence="2">The sequence shown here is derived from an EMBL/GenBank/DDBJ whole genome shotgun (WGS) entry which is preliminary data.</text>
</comment>
<proteinExistence type="predicted"/>
<dbReference type="Proteomes" id="UP001185728">
    <property type="component" value="Unassembled WGS sequence"/>
</dbReference>
<reference evidence="2" key="1">
    <citation type="submission" date="2023-10" db="EMBL/GenBank/DDBJ databases">
        <title>Development of a sustainable strategy for remediation of hydrocarbon-contaminated territories based on the waste exchange concept.</title>
        <authorList>
            <person name="Krivoruchko A."/>
        </authorList>
    </citation>
    <scope>NUCLEOTIDE SEQUENCE</scope>
    <source>
        <strain evidence="2">IEGM 1325</strain>
    </source>
</reference>
<feature type="region of interest" description="Disordered" evidence="1">
    <location>
        <begin position="40"/>
        <end position="103"/>
    </location>
</feature>
<dbReference type="InterPro" id="IPR036291">
    <property type="entry name" value="NAD(P)-bd_dom_sf"/>
</dbReference>
<sequence length="103" mass="10504">MTDEDVDLIFDVNVKGTIHAAQAAQLGFVRSAAIELARHGITAPGAPSRAPTSRRSARSCATPVELSRVFAPRTRDKSTSVASGGRSGAASCSGESAHGAPAE</sequence>
<dbReference type="EMBL" id="JAWLUK010000011">
    <property type="protein sequence ID" value="MDV7177436.1"/>
    <property type="molecule type" value="Genomic_DNA"/>
</dbReference>
<dbReference type="SUPFAM" id="SSF51735">
    <property type="entry name" value="NAD(P)-binding Rossmann-fold domains"/>
    <property type="match status" value="1"/>
</dbReference>
<accession>A0AAP5W9S2</accession>
<dbReference type="RefSeq" id="WP_235186486.1">
    <property type="nucleotide sequence ID" value="NZ_JAWLUK010000011.1"/>
</dbReference>
<dbReference type="AlphaFoldDB" id="A0AAP5W9S2"/>
<evidence type="ECO:0000313" key="2">
    <source>
        <dbReference type="EMBL" id="MDV7177436.1"/>
    </source>
</evidence>
<protein>
    <submittedName>
        <fullName evidence="2">Uncharacterized protein</fullName>
    </submittedName>
</protein>
<evidence type="ECO:0000313" key="3">
    <source>
        <dbReference type="Proteomes" id="UP001185728"/>
    </source>
</evidence>
<name>A0AAP5W9S2_9MICC</name>
<feature type="compositionally biased region" description="Low complexity" evidence="1">
    <location>
        <begin position="42"/>
        <end position="63"/>
    </location>
</feature>
<evidence type="ECO:0000256" key="1">
    <source>
        <dbReference type="SAM" id="MobiDB-lite"/>
    </source>
</evidence>